<gene>
    <name evidence="10" type="ORF">CLMAG_25780</name>
</gene>
<keyword evidence="6" id="KW-0564">Palmitate</keyword>
<evidence type="ECO:0000256" key="2">
    <source>
        <dbReference type="ARBA" id="ARBA00007886"/>
    </source>
</evidence>
<organism evidence="10 11">
    <name type="scientific">Clostridium magnum DSM 2767</name>
    <dbReference type="NCBI Taxonomy" id="1121326"/>
    <lineage>
        <taxon>Bacteria</taxon>
        <taxon>Bacillati</taxon>
        <taxon>Bacillota</taxon>
        <taxon>Clostridia</taxon>
        <taxon>Eubacteriales</taxon>
        <taxon>Clostridiaceae</taxon>
        <taxon>Clostridium</taxon>
    </lineage>
</organism>
<keyword evidence="7" id="KW-0449">Lipoprotein</keyword>
<dbReference type="Pfam" id="PF25198">
    <property type="entry name" value="Spore_GerAC_N"/>
    <property type="match status" value="1"/>
</dbReference>
<dbReference type="InterPro" id="IPR057336">
    <property type="entry name" value="GerAC_N"/>
</dbReference>
<proteinExistence type="inferred from homology"/>
<evidence type="ECO:0000256" key="4">
    <source>
        <dbReference type="ARBA" id="ARBA00022729"/>
    </source>
</evidence>
<evidence type="ECO:0000259" key="8">
    <source>
        <dbReference type="Pfam" id="PF05504"/>
    </source>
</evidence>
<keyword evidence="4" id="KW-0732">Signal</keyword>
<evidence type="ECO:0000313" key="10">
    <source>
        <dbReference type="EMBL" id="KZL92764.1"/>
    </source>
</evidence>
<keyword evidence="3" id="KW-0309">Germination</keyword>
<dbReference type="PATRIC" id="fig|1121326.3.peg.2584"/>
<dbReference type="GO" id="GO:0009847">
    <property type="term" value="P:spore germination"/>
    <property type="evidence" value="ECO:0007669"/>
    <property type="project" value="InterPro"/>
</dbReference>
<evidence type="ECO:0000256" key="5">
    <source>
        <dbReference type="ARBA" id="ARBA00023136"/>
    </source>
</evidence>
<dbReference type="EMBL" id="LWAE01000002">
    <property type="protein sequence ID" value="KZL92764.1"/>
    <property type="molecule type" value="Genomic_DNA"/>
</dbReference>
<keyword evidence="11" id="KW-1185">Reference proteome</keyword>
<evidence type="ECO:0000256" key="3">
    <source>
        <dbReference type="ARBA" id="ARBA00022544"/>
    </source>
</evidence>
<protein>
    <recommendedName>
        <fullName evidence="12">Spore germination protein A3</fullName>
    </recommendedName>
</protein>
<evidence type="ECO:0000256" key="6">
    <source>
        <dbReference type="ARBA" id="ARBA00023139"/>
    </source>
</evidence>
<evidence type="ECO:0000259" key="9">
    <source>
        <dbReference type="Pfam" id="PF25198"/>
    </source>
</evidence>
<comment type="caution">
    <text evidence="10">The sequence shown here is derived from an EMBL/GenBank/DDBJ whole genome shotgun (WGS) entry which is preliminary data.</text>
</comment>
<feature type="domain" description="Spore germination GerAC-like C-terminal" evidence="8">
    <location>
        <begin position="205"/>
        <end position="363"/>
    </location>
</feature>
<dbReference type="PANTHER" id="PTHR35789">
    <property type="entry name" value="SPORE GERMINATION PROTEIN B3"/>
    <property type="match status" value="1"/>
</dbReference>
<feature type="domain" description="Spore germination protein N-terminal" evidence="9">
    <location>
        <begin position="25"/>
        <end position="196"/>
    </location>
</feature>
<dbReference type="Proteomes" id="UP000076603">
    <property type="component" value="Unassembled WGS sequence"/>
</dbReference>
<evidence type="ECO:0008006" key="12">
    <source>
        <dbReference type="Google" id="ProtNLM"/>
    </source>
</evidence>
<accession>A0A162TKJ9</accession>
<sequence length="369" mass="41885">MKKTNLFALIVIFFTFIFLGLDLNRVPIEDLSVKAGGGFDIEKTSGGNVIYRIPNVVYIFEENKPVSNKILIGTASTVGETREDRANRLDKKEVSGHEKCYILSDKVASYGIKPILNLLYKDSQLNDICIFVVCKGETLPYLQYNAQGYSTSLEYIEALINSSKYYNFFSVDYDATNVFVRVGAEGRNLILPYIELKESGPEIAGSVIFNKDKLAAKLDMKNTKIANLLRYDDVKGLLTIQKSPKEYVNFYATSMRKVRCKVIDGKYNFFIDLNIKGEPISNEMYKDMITDLPQMEKFEKDMALEVEKMCNDFIEKMKYGYKVDCLELGRVAAATTGRRTGEDWNKVIVNSNITVNVSMHVNLHGRGDY</sequence>
<dbReference type="Gene3D" id="3.30.300.210">
    <property type="entry name" value="Nutrient germinant receptor protein C, domain 3"/>
    <property type="match status" value="1"/>
</dbReference>
<dbReference type="InterPro" id="IPR038501">
    <property type="entry name" value="Spore_GerAC_C_sf"/>
</dbReference>
<keyword evidence="5" id="KW-0472">Membrane</keyword>
<dbReference type="PANTHER" id="PTHR35789:SF1">
    <property type="entry name" value="SPORE GERMINATION PROTEIN B3"/>
    <property type="match status" value="1"/>
</dbReference>
<dbReference type="InterPro" id="IPR046953">
    <property type="entry name" value="Spore_GerAC-like_C"/>
</dbReference>
<reference evidence="10 11" key="1">
    <citation type="submission" date="2016-04" db="EMBL/GenBank/DDBJ databases">
        <title>Genome sequence of Clostridium magnum DSM 2767.</title>
        <authorList>
            <person name="Poehlein A."/>
            <person name="Uhlig R."/>
            <person name="Fischer R."/>
            <person name="Bahl H."/>
            <person name="Daniel R."/>
        </authorList>
    </citation>
    <scope>NUCLEOTIDE SEQUENCE [LARGE SCALE GENOMIC DNA]</scope>
    <source>
        <strain evidence="10 11">DSM 2767</strain>
    </source>
</reference>
<evidence type="ECO:0000313" key="11">
    <source>
        <dbReference type="Proteomes" id="UP000076603"/>
    </source>
</evidence>
<dbReference type="GO" id="GO:0016020">
    <property type="term" value="C:membrane"/>
    <property type="evidence" value="ECO:0007669"/>
    <property type="project" value="UniProtKB-SubCell"/>
</dbReference>
<dbReference type="Pfam" id="PF05504">
    <property type="entry name" value="Spore_GerAC"/>
    <property type="match status" value="1"/>
</dbReference>
<evidence type="ECO:0000256" key="7">
    <source>
        <dbReference type="ARBA" id="ARBA00023288"/>
    </source>
</evidence>
<dbReference type="InterPro" id="IPR008844">
    <property type="entry name" value="Spore_GerAC-like"/>
</dbReference>
<dbReference type="RefSeq" id="WP_066622475.1">
    <property type="nucleotide sequence ID" value="NZ_FQXL01000073.1"/>
</dbReference>
<dbReference type="OrthoDB" id="1949745at2"/>
<name>A0A162TKJ9_9CLOT</name>
<dbReference type="STRING" id="1121326.CLMAG_25780"/>
<comment type="similarity">
    <text evidence="2">Belongs to the GerABKC lipoprotein family.</text>
</comment>
<dbReference type="AlphaFoldDB" id="A0A162TKJ9"/>
<evidence type="ECO:0000256" key="1">
    <source>
        <dbReference type="ARBA" id="ARBA00004635"/>
    </source>
</evidence>
<comment type="subcellular location">
    <subcellularLocation>
        <location evidence="1">Membrane</location>
        <topology evidence="1">Lipid-anchor</topology>
    </subcellularLocation>
</comment>